<evidence type="ECO:0000313" key="4">
    <source>
        <dbReference type="Proteomes" id="UP001620626"/>
    </source>
</evidence>
<organism evidence="3 4">
    <name type="scientific">Heterodera trifolii</name>
    <dbReference type="NCBI Taxonomy" id="157864"/>
    <lineage>
        <taxon>Eukaryota</taxon>
        <taxon>Metazoa</taxon>
        <taxon>Ecdysozoa</taxon>
        <taxon>Nematoda</taxon>
        <taxon>Chromadorea</taxon>
        <taxon>Rhabditida</taxon>
        <taxon>Tylenchina</taxon>
        <taxon>Tylenchomorpha</taxon>
        <taxon>Tylenchoidea</taxon>
        <taxon>Heteroderidae</taxon>
        <taxon>Heteroderinae</taxon>
        <taxon>Heterodera</taxon>
    </lineage>
</organism>
<evidence type="ECO:0000313" key="3">
    <source>
        <dbReference type="EMBL" id="KAL3124316.1"/>
    </source>
</evidence>
<keyword evidence="4" id="KW-1185">Reference proteome</keyword>
<dbReference type="AlphaFoldDB" id="A0ABD2MA41"/>
<evidence type="ECO:0008006" key="5">
    <source>
        <dbReference type="Google" id="ProtNLM"/>
    </source>
</evidence>
<gene>
    <name evidence="3" type="ORF">niasHT_008548</name>
</gene>
<proteinExistence type="predicted"/>
<comment type="caution">
    <text evidence="3">The sequence shown here is derived from an EMBL/GenBank/DDBJ whole genome shotgun (WGS) entry which is preliminary data.</text>
</comment>
<dbReference type="EMBL" id="JBICBT010000076">
    <property type="protein sequence ID" value="KAL3124316.1"/>
    <property type="molecule type" value="Genomic_DNA"/>
</dbReference>
<feature type="chain" id="PRO_5044879514" description="Effector protein" evidence="2">
    <location>
        <begin position="20"/>
        <end position="120"/>
    </location>
</feature>
<reference evidence="3 4" key="1">
    <citation type="submission" date="2024-10" db="EMBL/GenBank/DDBJ databases">
        <authorList>
            <person name="Kim D."/>
        </authorList>
    </citation>
    <scope>NUCLEOTIDE SEQUENCE [LARGE SCALE GENOMIC DNA]</scope>
    <source>
        <strain evidence="3">BH-2024</strain>
    </source>
</reference>
<protein>
    <recommendedName>
        <fullName evidence="5">Effector protein</fullName>
    </recommendedName>
</protein>
<dbReference type="Proteomes" id="UP001620626">
    <property type="component" value="Unassembled WGS sequence"/>
</dbReference>
<name>A0ABD2MA41_9BILA</name>
<keyword evidence="2" id="KW-0732">Signal</keyword>
<accession>A0ABD2MA41</accession>
<evidence type="ECO:0000256" key="2">
    <source>
        <dbReference type="SAM" id="SignalP"/>
    </source>
</evidence>
<feature type="region of interest" description="Disordered" evidence="1">
    <location>
        <begin position="79"/>
        <end position="120"/>
    </location>
</feature>
<evidence type="ECO:0000256" key="1">
    <source>
        <dbReference type="SAM" id="MobiDB-lite"/>
    </source>
</evidence>
<feature type="signal peptide" evidence="2">
    <location>
        <begin position="1"/>
        <end position="19"/>
    </location>
</feature>
<sequence>MLLQLCLLILALVFNGTFCGNCFRCFRKNKADFSVRSAQSSTIPAQRKLQTAQLKHTNSVSSTNSDIDINDMIQFIKTTNKPGYKSPMRSDSRKEDEEKKAYGKSTVHEMSDEITTENQL</sequence>
<feature type="compositionally biased region" description="Basic and acidic residues" evidence="1">
    <location>
        <begin position="88"/>
        <end position="111"/>
    </location>
</feature>